<keyword evidence="2" id="KW-1185">Reference proteome</keyword>
<gene>
    <name evidence="1" type="ORF">CIK83_11710</name>
</gene>
<dbReference type="EMBL" id="QPGL01000002">
    <property type="protein sequence ID" value="RCS70127.1"/>
    <property type="molecule type" value="Genomic_DNA"/>
</dbReference>
<dbReference type="Proteomes" id="UP000252479">
    <property type="component" value="Unassembled WGS sequence"/>
</dbReference>
<dbReference type="RefSeq" id="WP_086959627.1">
    <property type="nucleotide sequence ID" value="NZ_FUKS01000013.1"/>
</dbReference>
<comment type="caution">
    <text evidence="1">The sequence shown here is derived from an EMBL/GenBank/DDBJ whole genome shotgun (WGS) entry which is preliminary data.</text>
</comment>
<evidence type="ECO:0008006" key="3">
    <source>
        <dbReference type="Google" id="ProtNLM"/>
    </source>
</evidence>
<dbReference type="AlphaFoldDB" id="A0A368LHD1"/>
<protein>
    <recommendedName>
        <fullName evidence="3">DUF2281 domain-containing protein</fullName>
    </recommendedName>
</protein>
<reference evidence="1 2" key="1">
    <citation type="journal article" date="2017" name="Elife">
        <title>Extensive horizontal gene transfer in cheese-associated bacteria.</title>
        <authorList>
            <person name="Bonham K.S."/>
            <person name="Wolfe B.E."/>
            <person name="Dutton R.J."/>
        </authorList>
    </citation>
    <scope>NUCLEOTIDE SEQUENCE [LARGE SCALE GENOMIC DNA]</scope>
    <source>
        <strain evidence="1 2">JB196</strain>
    </source>
</reference>
<dbReference type="GeneID" id="303189587"/>
<proteinExistence type="predicted"/>
<accession>A0A368LHD1</accession>
<evidence type="ECO:0000313" key="1">
    <source>
        <dbReference type="EMBL" id="RCS70127.1"/>
    </source>
</evidence>
<organism evidence="1 2">
    <name type="scientific">Vibrio casei</name>
    <dbReference type="NCBI Taxonomy" id="673372"/>
    <lineage>
        <taxon>Bacteria</taxon>
        <taxon>Pseudomonadati</taxon>
        <taxon>Pseudomonadota</taxon>
        <taxon>Gammaproteobacteria</taxon>
        <taxon>Vibrionales</taxon>
        <taxon>Vibrionaceae</taxon>
        <taxon>Vibrio</taxon>
    </lineage>
</organism>
<sequence>MNNEHSSKNDAIDTLVEKIVDLTPPQLEKVNNYIDKMIQVDDFSSPVLSKQEKQTLSKMFKI</sequence>
<name>A0A368LHD1_9VIBR</name>
<evidence type="ECO:0000313" key="2">
    <source>
        <dbReference type="Proteomes" id="UP000252479"/>
    </source>
</evidence>